<keyword evidence="2" id="KW-1185">Reference proteome</keyword>
<dbReference type="Gene3D" id="2.120.10.80">
    <property type="entry name" value="Kelch-type beta propeller"/>
    <property type="match status" value="1"/>
</dbReference>
<organism evidence="1 2">
    <name type="scientific">Hibiscus sabdariffa</name>
    <name type="common">roselle</name>
    <dbReference type="NCBI Taxonomy" id="183260"/>
    <lineage>
        <taxon>Eukaryota</taxon>
        <taxon>Viridiplantae</taxon>
        <taxon>Streptophyta</taxon>
        <taxon>Embryophyta</taxon>
        <taxon>Tracheophyta</taxon>
        <taxon>Spermatophyta</taxon>
        <taxon>Magnoliopsida</taxon>
        <taxon>eudicotyledons</taxon>
        <taxon>Gunneridae</taxon>
        <taxon>Pentapetalae</taxon>
        <taxon>rosids</taxon>
        <taxon>malvids</taxon>
        <taxon>Malvales</taxon>
        <taxon>Malvaceae</taxon>
        <taxon>Malvoideae</taxon>
        <taxon>Hibiscus</taxon>
    </lineage>
</organism>
<dbReference type="Proteomes" id="UP001472677">
    <property type="component" value="Unassembled WGS sequence"/>
</dbReference>
<proteinExistence type="predicted"/>
<evidence type="ECO:0000313" key="1">
    <source>
        <dbReference type="EMBL" id="KAK8575728.1"/>
    </source>
</evidence>
<protein>
    <submittedName>
        <fullName evidence="1">Uncharacterized protein</fullName>
    </submittedName>
</protein>
<dbReference type="InterPro" id="IPR015915">
    <property type="entry name" value="Kelch-typ_b-propeller"/>
</dbReference>
<dbReference type="SUPFAM" id="SSF117281">
    <property type="entry name" value="Kelch motif"/>
    <property type="match status" value="1"/>
</dbReference>
<accession>A0ABR2FBQ2</accession>
<comment type="caution">
    <text evidence="1">The sequence shown here is derived from an EMBL/GenBank/DDBJ whole genome shotgun (WGS) entry which is preliminary data.</text>
</comment>
<dbReference type="EMBL" id="JBBPBM010000007">
    <property type="protein sequence ID" value="KAK8575728.1"/>
    <property type="molecule type" value="Genomic_DNA"/>
</dbReference>
<name>A0ABR2FBQ2_9ROSI</name>
<gene>
    <name evidence="1" type="ORF">V6N12_063393</name>
</gene>
<dbReference type="InterPro" id="IPR050354">
    <property type="entry name" value="F-box/kelch-repeat_ARATH"/>
</dbReference>
<sequence>MMFHTVFHGKRCTGTTNSDVGLIRDAVVVQMVMAVMHFGVGERSWQGRRFEAVNGNLLGVRGPDGVLEALPFRAWIYQSDWRQKMVDNPPREEQIFRVEWHTLNLKRPEISETLSTMPSDARNCGTAVSCRNRVYVLGGRCSGDPCCPDKRFNQIHFHNSAFYFDGDGEWRKAPPMLFPRGSPAAVATGTKIYVFGSVSATAGHFAEVFDTEGICWETVPPPPAAPGLVPSSASHPVLLDSPRSRILVHFRSSGSLHAFYPDDGSWECLEPEFGRWSRASAMVDDVVYFIYTSDNPIAYHILVQISCVITLNSQIISHVFGLASLDFEVIYLKSASKVHGNACLESVVVMRTLDRKLHAFDVLSEYDGAKWNCYRTIADGWDNIESLEELKPSPSLAKHLSSSEVSRVTTGFTA</sequence>
<dbReference type="PANTHER" id="PTHR24414:SF199">
    <property type="entry name" value="F-BOX_KELCH-REPEAT PROTEIN SKIP6-LIKE"/>
    <property type="match status" value="1"/>
</dbReference>
<evidence type="ECO:0000313" key="2">
    <source>
        <dbReference type="Proteomes" id="UP001472677"/>
    </source>
</evidence>
<reference evidence="1 2" key="1">
    <citation type="journal article" date="2024" name="G3 (Bethesda)">
        <title>Genome assembly of Hibiscus sabdariffa L. provides insights into metabolisms of medicinal natural products.</title>
        <authorList>
            <person name="Kim T."/>
        </authorList>
    </citation>
    <scope>NUCLEOTIDE SEQUENCE [LARGE SCALE GENOMIC DNA]</scope>
    <source>
        <strain evidence="1">TK-2024</strain>
        <tissue evidence="1">Old leaves</tissue>
    </source>
</reference>
<dbReference type="PANTHER" id="PTHR24414">
    <property type="entry name" value="F-BOX/KELCH-REPEAT PROTEIN SKIP4"/>
    <property type="match status" value="1"/>
</dbReference>